<organism evidence="4 5">
    <name type="scientific">Scandinavium lactucae</name>
    <dbReference type="NCBI Taxonomy" id="3095028"/>
    <lineage>
        <taxon>Bacteria</taxon>
        <taxon>Pseudomonadati</taxon>
        <taxon>Pseudomonadota</taxon>
        <taxon>Gammaproteobacteria</taxon>
        <taxon>Enterobacterales</taxon>
        <taxon>Enterobacteriaceae</taxon>
        <taxon>Scandinavium</taxon>
    </lineage>
</organism>
<comment type="caution">
    <text evidence="4">The sequence shown here is derived from an EMBL/GenBank/DDBJ whole genome shotgun (WGS) entry which is preliminary data.</text>
</comment>
<sequence length="149" mass="17405">MSNLKDRLKEYEGTIAYQKKLKYFHDNKFWTYKDSLGFETIGYGHLLHVGEKLPDGITIEQAEELLDQDILIAVHNVETLNIWLPDDWKDFLVIMMFQLGLGGVQKFKKMLAALKTKDYPEAIRQAKDSLWYKQTPNRVDTMIAVLTHK</sequence>
<dbReference type="PANTHER" id="PTHR37406">
    <property type="entry name" value="T4-TYPE LYSOZYME 1-RELATED"/>
    <property type="match status" value="1"/>
</dbReference>
<comment type="catalytic activity">
    <reaction evidence="3">
        <text>Hydrolysis of (1-&gt;4)-beta-linkages between N-acetylmuramic acid and N-acetyl-D-glucosamine residues in a peptidoglycan and between N-acetyl-D-glucosamine residues in chitodextrins.</text>
        <dbReference type="EC" id="3.2.1.17"/>
    </reaction>
</comment>
<comment type="similarity">
    <text evidence="3">Belongs to the glycosyl hydrolase 24 family.</text>
</comment>
<dbReference type="Proteomes" id="UP001275664">
    <property type="component" value="Unassembled WGS sequence"/>
</dbReference>
<keyword evidence="1 3" id="KW-0929">Antimicrobial</keyword>
<protein>
    <recommendedName>
        <fullName evidence="3">Lysozyme</fullName>
        <ecNumber evidence="3">3.2.1.17</ecNumber>
    </recommendedName>
</protein>
<gene>
    <name evidence="4" type="ORF">SIK69_21585</name>
</gene>
<proteinExistence type="inferred from homology"/>
<evidence type="ECO:0000256" key="3">
    <source>
        <dbReference type="RuleBase" id="RU003788"/>
    </source>
</evidence>
<dbReference type="SUPFAM" id="SSF53955">
    <property type="entry name" value="Lysozyme-like"/>
    <property type="match status" value="1"/>
</dbReference>
<keyword evidence="5" id="KW-1185">Reference proteome</keyword>
<reference evidence="4 5" key="1">
    <citation type="submission" date="2023-11" db="EMBL/GenBank/DDBJ databases">
        <title>Scandinavium wanjuensis sp. nov., isolated from lettuce South Korea.</title>
        <authorList>
            <person name="Park J."/>
            <person name="Park S."/>
            <person name="Oh K.K."/>
            <person name="Cho G.S."/>
            <person name="Franz C.M.A.P."/>
        </authorList>
    </citation>
    <scope>NUCLEOTIDE SEQUENCE [LARGE SCALE GENOMIC DNA]</scope>
    <source>
        <strain evidence="4 5">V105_6</strain>
    </source>
</reference>
<dbReference type="Pfam" id="PF00959">
    <property type="entry name" value="Phage_lysozyme"/>
    <property type="match status" value="1"/>
</dbReference>
<dbReference type="EMBL" id="JAWXRD010000040">
    <property type="protein sequence ID" value="MDX6042786.1"/>
    <property type="molecule type" value="Genomic_DNA"/>
</dbReference>
<name>A0ABU4QU26_9ENTR</name>
<evidence type="ECO:0000256" key="1">
    <source>
        <dbReference type="ARBA" id="ARBA00022529"/>
    </source>
</evidence>
<evidence type="ECO:0000313" key="4">
    <source>
        <dbReference type="EMBL" id="MDX6042786.1"/>
    </source>
</evidence>
<evidence type="ECO:0000313" key="5">
    <source>
        <dbReference type="Proteomes" id="UP001275664"/>
    </source>
</evidence>
<dbReference type="EC" id="3.2.1.17" evidence="3"/>
<accession>A0ABU4QU26</accession>
<dbReference type="InterPro" id="IPR002196">
    <property type="entry name" value="Glyco_hydro_24"/>
</dbReference>
<dbReference type="Gene3D" id="1.10.530.40">
    <property type="match status" value="1"/>
</dbReference>
<evidence type="ECO:0000256" key="2">
    <source>
        <dbReference type="ARBA" id="ARBA00022638"/>
    </source>
</evidence>
<keyword evidence="3 4" id="KW-0378">Hydrolase</keyword>
<keyword evidence="2 3" id="KW-0081">Bacteriolytic enzyme</keyword>
<dbReference type="InterPro" id="IPR052619">
    <property type="entry name" value="Phage_lysozyme-like"/>
</dbReference>
<dbReference type="RefSeq" id="WP_319787060.1">
    <property type="nucleotide sequence ID" value="NZ_JAWXRD010000040.1"/>
</dbReference>
<dbReference type="PANTHER" id="PTHR37406:SF1">
    <property type="entry name" value="T4-TYPE LYSOZYME 1-RELATED"/>
    <property type="match status" value="1"/>
</dbReference>
<keyword evidence="3" id="KW-0326">Glycosidase</keyword>
<dbReference type="InterPro" id="IPR023346">
    <property type="entry name" value="Lysozyme-like_dom_sf"/>
</dbReference>
<dbReference type="GO" id="GO:0016787">
    <property type="term" value="F:hydrolase activity"/>
    <property type="evidence" value="ECO:0007669"/>
    <property type="project" value="UniProtKB-KW"/>
</dbReference>
<dbReference type="InterPro" id="IPR023347">
    <property type="entry name" value="Lysozyme_dom_sf"/>
</dbReference>